<evidence type="ECO:0000313" key="8">
    <source>
        <dbReference type="Proteomes" id="UP000215884"/>
    </source>
</evidence>
<organism evidence="7 8">
    <name type="scientific">Bradyrhizobium amphicarpaeae</name>
    <dbReference type="NCBI Taxonomy" id="1404768"/>
    <lineage>
        <taxon>Bacteria</taxon>
        <taxon>Pseudomonadati</taxon>
        <taxon>Pseudomonadota</taxon>
        <taxon>Alphaproteobacteria</taxon>
        <taxon>Hyphomicrobiales</taxon>
        <taxon>Nitrobacteraceae</taxon>
        <taxon>Bradyrhizobium</taxon>
    </lineage>
</organism>
<dbReference type="OrthoDB" id="8016903at2"/>
<reference evidence="7 8" key="1">
    <citation type="journal article" date="2017" name="Syst. Appl. Microbiol.">
        <title>Soybeans inoculated with root zone soils of Canadian native legumes harbour diverse and novel Bradyrhizobium spp. that possess agricultural potential.</title>
        <authorList>
            <person name="Bromfield E.S.P."/>
            <person name="Cloutier S."/>
            <person name="Tambong J.T."/>
            <person name="Tran Thi T.V."/>
        </authorList>
    </citation>
    <scope>NUCLEOTIDE SEQUENCE [LARGE SCALE GENOMIC DNA]</scope>
    <source>
        <strain evidence="7 8">39S1MB</strain>
    </source>
</reference>
<dbReference type="PANTHER" id="PTHR34001">
    <property type="entry name" value="BLL7405 PROTEIN"/>
    <property type="match status" value="1"/>
</dbReference>
<feature type="domain" description="Outer membrane protein beta-barrel" evidence="6">
    <location>
        <begin position="49"/>
        <end position="274"/>
    </location>
</feature>
<evidence type="ECO:0000256" key="4">
    <source>
        <dbReference type="ARBA" id="ARBA00023237"/>
    </source>
</evidence>
<dbReference type="Gene3D" id="2.40.160.20">
    <property type="match status" value="1"/>
</dbReference>
<protein>
    <submittedName>
        <fullName evidence="7">Porin family protein</fullName>
    </submittedName>
</protein>
<keyword evidence="8" id="KW-1185">Reference proteome</keyword>
<comment type="subcellular location">
    <subcellularLocation>
        <location evidence="1">Cell outer membrane</location>
    </subcellularLocation>
</comment>
<evidence type="ECO:0000259" key="6">
    <source>
        <dbReference type="Pfam" id="PF13505"/>
    </source>
</evidence>
<dbReference type="PROSITE" id="PS51257">
    <property type="entry name" value="PROKAR_LIPOPROTEIN"/>
    <property type="match status" value="1"/>
</dbReference>
<dbReference type="InterPro" id="IPR027385">
    <property type="entry name" value="Beta-barrel_OMP"/>
</dbReference>
<dbReference type="GO" id="GO:0009279">
    <property type="term" value="C:cell outer membrane"/>
    <property type="evidence" value="ECO:0007669"/>
    <property type="project" value="UniProtKB-SubCell"/>
</dbReference>
<proteinExistence type="inferred from homology"/>
<dbReference type="InterPro" id="IPR011250">
    <property type="entry name" value="OMP/PagP_B-barrel"/>
</dbReference>
<evidence type="ECO:0000256" key="3">
    <source>
        <dbReference type="ARBA" id="ARBA00023136"/>
    </source>
</evidence>
<gene>
    <name evidence="7" type="ORF">CIT40_17895</name>
</gene>
<name>A0A2U8PVI9_9BRAD</name>
<dbReference type="RefSeq" id="WP_094891907.1">
    <property type="nucleotide sequence ID" value="NZ_CP029426.2"/>
</dbReference>
<sequence length="282" mass="30262">MVHHRKSATESVEDFEMKKMLLAAASLISLASCADAADLAARPYTKAPAMIAAVHDWSGFYVGASAGYGWADVDHYSLNTAGSFWTNGPAGAFGGLQSVHPSGAVYGGQVGYNWQSANWVFGIEAAGFGTDLRRTDISIFAPATDLLSARIEGLFTATGRIGYAIDRWLPYIKGGYAGAQVRTINREPPPAFALDVSLDHGEWRSGFLVGGGLEYAITNNWIAGVEYNYMDFGSSTWSQLNRTAAGAVFNAAAPENYRDHVTMQTVTARLSYKFGGPIVAKY</sequence>
<keyword evidence="3" id="KW-0472">Membrane</keyword>
<reference evidence="7 8" key="2">
    <citation type="journal article" date="2019" name="Int. J. Syst. Evol. Microbiol.">
        <title>Description and complete genome sequence of Bradyrhizobium amphicarpaeae sp. nov., harbouring photosystem and nitrogen-fixation genes.</title>
        <authorList>
            <person name="Bromfield E.S.P."/>
            <person name="Cloutier S."/>
            <person name="Nguyen H.D.T."/>
        </authorList>
    </citation>
    <scope>NUCLEOTIDE SEQUENCE [LARGE SCALE GENOMIC DNA]</scope>
    <source>
        <strain evidence="7 8">39S1MB</strain>
    </source>
</reference>
<evidence type="ECO:0000313" key="7">
    <source>
        <dbReference type="EMBL" id="AWM01722.1"/>
    </source>
</evidence>
<dbReference type="AlphaFoldDB" id="A0A2U8PVI9"/>
<dbReference type="InterPro" id="IPR051692">
    <property type="entry name" value="OMP-like"/>
</dbReference>
<accession>A0A2U8PVI9</accession>
<keyword evidence="4" id="KW-0998">Cell outer membrane</keyword>
<dbReference type="EMBL" id="CP029426">
    <property type="protein sequence ID" value="AWM01722.1"/>
    <property type="molecule type" value="Genomic_DNA"/>
</dbReference>
<dbReference type="KEGG" id="brq:CIT40_17895"/>
<evidence type="ECO:0000256" key="1">
    <source>
        <dbReference type="ARBA" id="ARBA00004442"/>
    </source>
</evidence>
<dbReference type="PANTHER" id="PTHR34001:SF3">
    <property type="entry name" value="BLL7405 PROTEIN"/>
    <property type="match status" value="1"/>
</dbReference>
<dbReference type="Proteomes" id="UP000215884">
    <property type="component" value="Chromosome"/>
</dbReference>
<evidence type="ECO:0000256" key="5">
    <source>
        <dbReference type="ARBA" id="ARBA00038306"/>
    </source>
</evidence>
<dbReference type="Pfam" id="PF13505">
    <property type="entry name" value="OMP_b-brl"/>
    <property type="match status" value="1"/>
</dbReference>
<comment type="similarity">
    <text evidence="5">Belongs to the Omp25/RopB family.</text>
</comment>
<dbReference type="SUPFAM" id="SSF56925">
    <property type="entry name" value="OMPA-like"/>
    <property type="match status" value="1"/>
</dbReference>
<keyword evidence="2" id="KW-0732">Signal</keyword>
<evidence type="ECO:0000256" key="2">
    <source>
        <dbReference type="ARBA" id="ARBA00022729"/>
    </source>
</evidence>